<dbReference type="GO" id="GO:0005975">
    <property type="term" value="P:carbohydrate metabolic process"/>
    <property type="evidence" value="ECO:0007669"/>
    <property type="project" value="InterPro"/>
</dbReference>
<dbReference type="InterPro" id="IPR016071">
    <property type="entry name" value="Staphylococal_nuclease_OB-fold"/>
</dbReference>
<dbReference type="InterPro" id="IPR001223">
    <property type="entry name" value="Glyco_hydro18_cat"/>
</dbReference>
<organism evidence="4 5">
    <name type="scientific">Skeletonema marinoi</name>
    <dbReference type="NCBI Taxonomy" id="267567"/>
    <lineage>
        <taxon>Eukaryota</taxon>
        <taxon>Sar</taxon>
        <taxon>Stramenopiles</taxon>
        <taxon>Ochrophyta</taxon>
        <taxon>Bacillariophyta</taxon>
        <taxon>Coscinodiscophyceae</taxon>
        <taxon>Thalassiosirophycidae</taxon>
        <taxon>Thalassiosirales</taxon>
        <taxon>Skeletonemataceae</taxon>
        <taxon>Skeletonema</taxon>
        <taxon>Skeletonema marinoi-dohrnii complex</taxon>
    </lineage>
</organism>
<keyword evidence="4" id="KW-0378">Hydrolase</keyword>
<dbReference type="GO" id="GO:0006032">
    <property type="term" value="P:chitin catabolic process"/>
    <property type="evidence" value="ECO:0007669"/>
    <property type="project" value="TreeGrafter"/>
</dbReference>
<reference evidence="4" key="1">
    <citation type="submission" date="2023-06" db="EMBL/GenBank/DDBJ databases">
        <title>Survivors Of The Sea: Transcriptome response of Skeletonema marinoi to long-term dormancy.</title>
        <authorList>
            <person name="Pinder M.I.M."/>
            <person name="Kourtchenko O."/>
            <person name="Robertson E.K."/>
            <person name="Larsson T."/>
            <person name="Maumus F."/>
            <person name="Osuna-Cruz C.M."/>
            <person name="Vancaester E."/>
            <person name="Stenow R."/>
            <person name="Vandepoele K."/>
            <person name="Ploug H."/>
            <person name="Bruchert V."/>
            <person name="Godhe A."/>
            <person name="Topel M."/>
        </authorList>
    </citation>
    <scope>NUCLEOTIDE SEQUENCE</scope>
    <source>
        <strain evidence="4">R05AC</strain>
    </source>
</reference>
<feature type="region of interest" description="Disordered" evidence="1">
    <location>
        <begin position="938"/>
        <end position="959"/>
    </location>
</feature>
<dbReference type="Pfam" id="PF00704">
    <property type="entry name" value="Glyco_hydro_18"/>
    <property type="match status" value="1"/>
</dbReference>
<sequence>MDGRRKDAKQNRLGLFYYRYDIECDKISSISSALNCPLMRTEEIDRPPTRNSQQINDFDDARNDDLKELAMPALAPLLNQHCQQTMNKDQQQHQDTKRRRRRCRLPDTSFTYALFAAATSTLSKTTTTATTEQEPTSIIATYGPHLYHTRSNLLHPPNLDYSKFTRINYSSFNVNDLGKIYSSNSNIDPLVLYGPYDWNPDASKKDITYCHKSSPELGLGQCAHHFYEEGLIGLCHMNGVQVFASVGNAGDYSGKTEEDRRKEAEVFRVVASTEGGRLEFAAQCAWLISTYKFDGIDIQWKYPQTEKEMTDYGLLLQTVRKRLDDLESLHGNSYGLTASMPCHTNDEDGVNYGDIIGRQIPNLDTILTELNLDTMDFHGTKAKTAGFNAPLYTDTDEVDYASVNGCVLQYIKNGASRSKLNLGLPFYGHSYKDAVEIGDACTSDWLGVCSDTSTWNEDKGSPRYHNIYDLLPAMPLYFDEETLTPLAFNKGGIVSYDDPKSICYKTEYAMMNELNGVIIQELGADMLLDRSTPLLDAVNFKMLNVSVDCGGVDFEKLFQWREVTSDYSSTTGGINGKTTLSDTVDGELDESKTTVRYTCGFAYGDAKERCSDPGWNDISCETGTCPEEGMLCYVVRDCVKPKNYALSGEKKESYAAIWVKSEPKPLPHRKPEKRAKGDTIASKVEAVSDEAGDSLISTTTPSKKRVRACGSDYYDAAENCGIGCPNGHSDCPNGEFCWHVECGAKRPITTTTSTPYSGKMFNKYQCGLDRKEALTCEEESNDIPSSWYKEQKVIRGRVIKVIDGDTIRVRHAPLSTEGRDCKKPIADCSISVRLYAIDAPETAKRGNPGQPFAKEATEYTSNQVLDKVVRVKLLRKDQYDRVIGEVITPNNLDLSVSLAEKGLASLYTGGGREYDGHKEVLEKKIEMAKQMKLGIWSGREGDFSDPSQYKREMKARNGN</sequence>
<dbReference type="EMBL" id="JATAAI010000051">
    <property type="protein sequence ID" value="KAK1733336.1"/>
    <property type="molecule type" value="Genomic_DNA"/>
</dbReference>
<dbReference type="SMART" id="SM00318">
    <property type="entry name" value="SNc"/>
    <property type="match status" value="1"/>
</dbReference>
<feature type="domain" description="TNase-like" evidence="2">
    <location>
        <begin position="792"/>
        <end position="938"/>
    </location>
</feature>
<evidence type="ECO:0000256" key="1">
    <source>
        <dbReference type="SAM" id="MobiDB-lite"/>
    </source>
</evidence>
<protein>
    <submittedName>
        <fullName evidence="4">Chitinase</fullName>
        <ecNumber evidence="4">3.2.1.14</ecNumber>
    </submittedName>
</protein>
<dbReference type="SUPFAM" id="SSF50199">
    <property type="entry name" value="Staphylococcal nuclease"/>
    <property type="match status" value="1"/>
</dbReference>
<name>A0AAD8XTZ9_9STRA</name>
<dbReference type="InterPro" id="IPR011583">
    <property type="entry name" value="Chitinase_II/V-like_cat"/>
</dbReference>
<dbReference type="Gene3D" id="2.40.50.90">
    <property type="match status" value="1"/>
</dbReference>
<gene>
    <name evidence="4" type="ORF">QTG54_016053</name>
</gene>
<keyword evidence="5" id="KW-1185">Reference proteome</keyword>
<dbReference type="InterPro" id="IPR029070">
    <property type="entry name" value="Chitinase_insertion_sf"/>
</dbReference>
<dbReference type="AlphaFoldDB" id="A0AAD8XTZ9"/>
<dbReference type="EC" id="3.2.1.14" evidence="4"/>
<dbReference type="PROSITE" id="PS50830">
    <property type="entry name" value="TNASE_3"/>
    <property type="match status" value="1"/>
</dbReference>
<evidence type="ECO:0000313" key="5">
    <source>
        <dbReference type="Proteomes" id="UP001224775"/>
    </source>
</evidence>
<feature type="compositionally biased region" description="Basic and acidic residues" evidence="1">
    <location>
        <begin position="948"/>
        <end position="959"/>
    </location>
</feature>
<dbReference type="SMART" id="SM00636">
    <property type="entry name" value="Glyco_18"/>
    <property type="match status" value="1"/>
</dbReference>
<feature type="domain" description="GH18" evidence="3">
    <location>
        <begin position="136"/>
        <end position="545"/>
    </location>
</feature>
<dbReference type="PANTHER" id="PTHR11177">
    <property type="entry name" value="CHITINASE"/>
    <property type="match status" value="1"/>
</dbReference>
<evidence type="ECO:0000259" key="3">
    <source>
        <dbReference type="PROSITE" id="PS51910"/>
    </source>
</evidence>
<dbReference type="InterPro" id="IPR035437">
    <property type="entry name" value="SNase_OB-fold_sf"/>
</dbReference>
<dbReference type="PROSITE" id="PS51910">
    <property type="entry name" value="GH18_2"/>
    <property type="match status" value="1"/>
</dbReference>
<dbReference type="Gene3D" id="3.20.20.80">
    <property type="entry name" value="Glycosidases"/>
    <property type="match status" value="1"/>
</dbReference>
<dbReference type="InterPro" id="IPR050314">
    <property type="entry name" value="Glycosyl_Hydrlase_18"/>
</dbReference>
<dbReference type="Gene3D" id="3.10.50.10">
    <property type="match status" value="1"/>
</dbReference>
<dbReference type="InterPro" id="IPR017853">
    <property type="entry name" value="GH"/>
</dbReference>
<accession>A0AAD8XTZ9</accession>
<keyword evidence="4" id="KW-0326">Glycosidase</keyword>
<dbReference type="GO" id="GO:0008061">
    <property type="term" value="F:chitin binding"/>
    <property type="evidence" value="ECO:0007669"/>
    <property type="project" value="InterPro"/>
</dbReference>
<dbReference type="PANTHER" id="PTHR11177:SF317">
    <property type="entry name" value="CHITINASE 12-RELATED"/>
    <property type="match status" value="1"/>
</dbReference>
<dbReference type="GO" id="GO:0005576">
    <property type="term" value="C:extracellular region"/>
    <property type="evidence" value="ECO:0007669"/>
    <property type="project" value="TreeGrafter"/>
</dbReference>
<evidence type="ECO:0000259" key="2">
    <source>
        <dbReference type="PROSITE" id="PS50830"/>
    </source>
</evidence>
<dbReference type="GO" id="GO:0008843">
    <property type="term" value="F:endochitinase activity"/>
    <property type="evidence" value="ECO:0007669"/>
    <property type="project" value="UniProtKB-EC"/>
</dbReference>
<evidence type="ECO:0000313" key="4">
    <source>
        <dbReference type="EMBL" id="KAK1733336.1"/>
    </source>
</evidence>
<dbReference type="Pfam" id="PF00565">
    <property type="entry name" value="SNase"/>
    <property type="match status" value="1"/>
</dbReference>
<dbReference type="Proteomes" id="UP001224775">
    <property type="component" value="Unassembled WGS sequence"/>
</dbReference>
<dbReference type="SUPFAM" id="SSF51445">
    <property type="entry name" value="(Trans)glycosidases"/>
    <property type="match status" value="1"/>
</dbReference>
<comment type="caution">
    <text evidence="4">The sequence shown here is derived from an EMBL/GenBank/DDBJ whole genome shotgun (WGS) entry which is preliminary data.</text>
</comment>
<proteinExistence type="predicted"/>